<proteinExistence type="inferred from homology"/>
<keyword evidence="5 7" id="KW-1133">Transmembrane helix</keyword>
<dbReference type="Proteomes" id="UP000237934">
    <property type="component" value="Unassembled WGS sequence"/>
</dbReference>
<keyword evidence="6 7" id="KW-0472">Membrane</keyword>
<gene>
    <name evidence="9" type="ORF">A5802_002513</name>
    <name evidence="10" type="ORF">CUS89_08725</name>
    <name evidence="8" type="ORF">EMU01_07850</name>
</gene>
<feature type="transmembrane region" description="Helical" evidence="7">
    <location>
        <begin position="57"/>
        <end position="76"/>
    </location>
</feature>
<organism evidence="9 11">
    <name type="scientific">Enterococcus mundtii</name>
    <dbReference type="NCBI Taxonomy" id="53346"/>
    <lineage>
        <taxon>Bacteria</taxon>
        <taxon>Bacillati</taxon>
        <taxon>Bacillota</taxon>
        <taxon>Bacilli</taxon>
        <taxon>Lactobacillales</taxon>
        <taxon>Enterococcaceae</taxon>
        <taxon>Enterococcus</taxon>
    </lineage>
</organism>
<evidence type="ECO:0000256" key="2">
    <source>
        <dbReference type="ARBA" id="ARBA00011006"/>
    </source>
</evidence>
<dbReference type="Proteomes" id="UP000321175">
    <property type="component" value="Unassembled WGS sequence"/>
</dbReference>
<evidence type="ECO:0000256" key="7">
    <source>
        <dbReference type="SAM" id="Phobius"/>
    </source>
</evidence>
<evidence type="ECO:0000256" key="3">
    <source>
        <dbReference type="ARBA" id="ARBA00022475"/>
    </source>
</evidence>
<dbReference type="GO" id="GO:0005886">
    <property type="term" value="C:plasma membrane"/>
    <property type="evidence" value="ECO:0007669"/>
    <property type="project" value="UniProtKB-SubCell"/>
</dbReference>
<dbReference type="GeneID" id="61000999"/>
<evidence type="ECO:0000313" key="13">
    <source>
        <dbReference type="Proteomes" id="UP000321175"/>
    </source>
</evidence>
<accession>A0A1A6G7K8</accession>
<dbReference type="Pfam" id="PF04226">
    <property type="entry name" value="Transgly_assoc"/>
    <property type="match status" value="1"/>
</dbReference>
<sequence length="85" mass="9039">MIHFLFSLIVGGVLGFVAGAVLNEDVPGGVTGNIIIGFFGSWLGEFVLGDLGPSISGFYLIPSLIGALVCLALYSFTADYLRRRR</sequence>
<comment type="subcellular location">
    <subcellularLocation>
        <location evidence="1">Cell membrane</location>
        <topology evidence="1">Multi-pass membrane protein</topology>
    </subcellularLocation>
</comment>
<evidence type="ECO:0000256" key="1">
    <source>
        <dbReference type="ARBA" id="ARBA00004651"/>
    </source>
</evidence>
<comment type="caution">
    <text evidence="9">The sequence shown here is derived from an EMBL/GenBank/DDBJ whole genome shotgun (WGS) entry which is preliminary data.</text>
</comment>
<dbReference type="PANTHER" id="PTHR33884">
    <property type="entry name" value="UPF0410 PROTEIN YMGE"/>
    <property type="match status" value="1"/>
</dbReference>
<reference evidence="9 11" key="1">
    <citation type="submission" date="2017-05" db="EMBL/GenBank/DDBJ databases">
        <title>The Genome Sequence of Enterococcus mundtii 6B1_DIV0119.</title>
        <authorList>
            <consortium name="The Broad Institute Genomics Platform"/>
            <consortium name="The Broad Institute Genomic Center for Infectious Diseases"/>
            <person name="Earl A."/>
            <person name="Manson A."/>
            <person name="Schwartman J."/>
            <person name="Gilmore M."/>
            <person name="Abouelleil A."/>
            <person name="Cao P."/>
            <person name="Chapman S."/>
            <person name="Cusick C."/>
            <person name="Shea T."/>
            <person name="Young S."/>
            <person name="Neafsey D."/>
            <person name="Nusbaum C."/>
            <person name="Birren B."/>
        </authorList>
    </citation>
    <scope>NUCLEOTIDE SEQUENCE [LARGE SCALE GENOMIC DNA]</scope>
    <source>
        <strain evidence="9 11">6B1_DIV0119</strain>
    </source>
</reference>
<dbReference type="AlphaFoldDB" id="A0A1A6G7K8"/>
<keyword evidence="13" id="KW-1185">Reference proteome</keyword>
<dbReference type="EMBL" id="PUAP01000027">
    <property type="protein sequence ID" value="PQF22788.1"/>
    <property type="molecule type" value="Genomic_DNA"/>
</dbReference>
<dbReference type="RefSeq" id="WP_065096493.1">
    <property type="nucleotide sequence ID" value="NZ_BJWA01000004.1"/>
</dbReference>
<evidence type="ECO:0000313" key="11">
    <source>
        <dbReference type="Proteomes" id="UP000195024"/>
    </source>
</evidence>
<evidence type="ECO:0000313" key="12">
    <source>
        <dbReference type="Proteomes" id="UP000237934"/>
    </source>
</evidence>
<protein>
    <submittedName>
        <fullName evidence="8 10">Membrane protein</fullName>
    </submittedName>
</protein>
<evidence type="ECO:0000313" key="9">
    <source>
        <dbReference type="EMBL" id="OTP25360.1"/>
    </source>
</evidence>
<reference evidence="10 12" key="2">
    <citation type="journal article" date="2018" name="Pathog. Dis.">
        <title>Whole-genome sequencing based characterization of antimicrobial resistance in Enterococcus.</title>
        <authorList>
            <person name="Tyson G."/>
        </authorList>
    </citation>
    <scope>NUCLEOTIDE SEQUENCE [LARGE SCALE GENOMIC DNA]</scope>
    <source>
        <strain evidence="10 12">CVM N55263</strain>
    </source>
</reference>
<keyword evidence="3" id="KW-1003">Cell membrane</keyword>
<dbReference type="EMBL" id="NGMS01000002">
    <property type="protein sequence ID" value="OTP25360.1"/>
    <property type="molecule type" value="Genomic_DNA"/>
</dbReference>
<name>A0A1A6G7K8_ENTMU</name>
<dbReference type="Proteomes" id="UP000195024">
    <property type="component" value="Unassembled WGS sequence"/>
</dbReference>
<dbReference type="InterPro" id="IPR007341">
    <property type="entry name" value="Transgly_assoc"/>
</dbReference>
<evidence type="ECO:0000256" key="6">
    <source>
        <dbReference type="ARBA" id="ARBA00023136"/>
    </source>
</evidence>
<evidence type="ECO:0000313" key="8">
    <source>
        <dbReference type="EMBL" id="GEL79641.1"/>
    </source>
</evidence>
<keyword evidence="4 7" id="KW-0812">Transmembrane</keyword>
<dbReference type="EMBL" id="BJWA01000004">
    <property type="protein sequence ID" value="GEL79641.1"/>
    <property type="molecule type" value="Genomic_DNA"/>
</dbReference>
<comment type="similarity">
    <text evidence="2">Belongs to the UPF0410 family.</text>
</comment>
<evidence type="ECO:0000313" key="10">
    <source>
        <dbReference type="EMBL" id="PQF22788.1"/>
    </source>
</evidence>
<evidence type="ECO:0000256" key="5">
    <source>
        <dbReference type="ARBA" id="ARBA00022989"/>
    </source>
</evidence>
<reference evidence="8 13" key="3">
    <citation type="submission" date="2019-07" db="EMBL/GenBank/DDBJ databases">
        <title>Whole genome shotgun sequence of Enterococcus mundtii NBRC 100490.</title>
        <authorList>
            <person name="Hosoyama A."/>
            <person name="Uohara A."/>
            <person name="Ohji S."/>
            <person name="Ichikawa N."/>
        </authorList>
    </citation>
    <scope>NUCLEOTIDE SEQUENCE [LARGE SCALE GENOMIC DNA]</scope>
    <source>
        <strain evidence="8 13">NBRC 100490</strain>
    </source>
</reference>
<evidence type="ECO:0000256" key="4">
    <source>
        <dbReference type="ARBA" id="ARBA00022692"/>
    </source>
</evidence>
<dbReference type="PANTHER" id="PTHR33884:SF3">
    <property type="entry name" value="UPF0410 PROTEIN YMGE"/>
    <property type="match status" value="1"/>
</dbReference>